<dbReference type="SUPFAM" id="SSF53335">
    <property type="entry name" value="S-adenosyl-L-methionine-dependent methyltransferases"/>
    <property type="match status" value="1"/>
</dbReference>
<evidence type="ECO:0000256" key="3">
    <source>
        <dbReference type="ARBA" id="ARBA00022691"/>
    </source>
</evidence>
<accession>A0A8J3YII8</accession>
<dbReference type="PANTHER" id="PTHR43464:SF19">
    <property type="entry name" value="UBIQUINONE BIOSYNTHESIS O-METHYLTRANSFERASE, MITOCHONDRIAL"/>
    <property type="match status" value="1"/>
</dbReference>
<evidence type="ECO:0000256" key="2">
    <source>
        <dbReference type="ARBA" id="ARBA00022679"/>
    </source>
</evidence>
<dbReference type="RefSeq" id="WP_203898199.1">
    <property type="nucleotide sequence ID" value="NZ_BOPF01000004.1"/>
</dbReference>
<keyword evidence="2" id="KW-0808">Transferase</keyword>
<dbReference type="GO" id="GO:0032259">
    <property type="term" value="P:methylation"/>
    <property type="evidence" value="ECO:0007669"/>
    <property type="project" value="UniProtKB-KW"/>
</dbReference>
<dbReference type="EMBL" id="BOPF01000004">
    <property type="protein sequence ID" value="GIJ44645.1"/>
    <property type="molecule type" value="Genomic_DNA"/>
</dbReference>
<keyword evidence="6" id="KW-1185">Reference proteome</keyword>
<feature type="domain" description="Methyltransferase" evidence="4">
    <location>
        <begin position="52"/>
        <end position="147"/>
    </location>
</feature>
<keyword evidence="3" id="KW-0949">S-adenosyl-L-methionine</keyword>
<comment type="caution">
    <text evidence="5">The sequence shown here is derived from an EMBL/GenBank/DDBJ whole genome shotgun (WGS) entry which is preliminary data.</text>
</comment>
<evidence type="ECO:0000259" key="4">
    <source>
        <dbReference type="Pfam" id="PF13649"/>
    </source>
</evidence>
<evidence type="ECO:0000313" key="5">
    <source>
        <dbReference type="EMBL" id="GIJ44645.1"/>
    </source>
</evidence>
<dbReference type="Gene3D" id="3.40.50.150">
    <property type="entry name" value="Vaccinia Virus protein VP39"/>
    <property type="match status" value="1"/>
</dbReference>
<organism evidence="5 6">
    <name type="scientific">Virgisporangium aliadipatigenens</name>
    <dbReference type="NCBI Taxonomy" id="741659"/>
    <lineage>
        <taxon>Bacteria</taxon>
        <taxon>Bacillati</taxon>
        <taxon>Actinomycetota</taxon>
        <taxon>Actinomycetes</taxon>
        <taxon>Micromonosporales</taxon>
        <taxon>Micromonosporaceae</taxon>
        <taxon>Virgisporangium</taxon>
    </lineage>
</organism>
<name>A0A8J3YII8_9ACTN</name>
<dbReference type="InterPro" id="IPR041698">
    <property type="entry name" value="Methyltransf_25"/>
</dbReference>
<dbReference type="InterPro" id="IPR029063">
    <property type="entry name" value="SAM-dependent_MTases_sf"/>
</dbReference>
<dbReference type="GO" id="GO:0008168">
    <property type="term" value="F:methyltransferase activity"/>
    <property type="evidence" value="ECO:0007669"/>
    <property type="project" value="UniProtKB-KW"/>
</dbReference>
<protein>
    <recommendedName>
        <fullName evidence="4">Methyltransferase domain-containing protein</fullName>
    </recommendedName>
</protein>
<dbReference type="PANTHER" id="PTHR43464">
    <property type="entry name" value="METHYLTRANSFERASE"/>
    <property type="match status" value="1"/>
</dbReference>
<proteinExistence type="predicted"/>
<evidence type="ECO:0000256" key="1">
    <source>
        <dbReference type="ARBA" id="ARBA00022603"/>
    </source>
</evidence>
<dbReference type="Pfam" id="PF13649">
    <property type="entry name" value="Methyltransf_25"/>
    <property type="match status" value="1"/>
</dbReference>
<reference evidence="5" key="1">
    <citation type="submission" date="2021-01" db="EMBL/GenBank/DDBJ databases">
        <title>Whole genome shotgun sequence of Virgisporangium aliadipatigenens NBRC 105644.</title>
        <authorList>
            <person name="Komaki H."/>
            <person name="Tamura T."/>
        </authorList>
    </citation>
    <scope>NUCLEOTIDE SEQUENCE</scope>
    <source>
        <strain evidence="5">NBRC 105644</strain>
    </source>
</reference>
<gene>
    <name evidence="5" type="ORF">Val02_15310</name>
</gene>
<dbReference type="Proteomes" id="UP000619260">
    <property type="component" value="Unassembled WGS sequence"/>
</dbReference>
<keyword evidence="1" id="KW-0489">Methyltransferase</keyword>
<sequence length="201" mass="21534">MSATNGWLRLVESNPGHSQWYIDRFKGLADSGADLHGEGRLIDAMVPRRSRILDAGCGFGRVGAYLAAAGHEVVGVDLDPVLIAAAREQTPGARWIQADLAELDLAAHGVTEGFDIVVCAGNVMTFLAPDTRRAALRRMADQLRDGGRVVVGFGAGREYEFDAFLADAGESGLVPDVLLSTWDLRPFGEGAEFLVAILRRA</sequence>
<dbReference type="CDD" id="cd02440">
    <property type="entry name" value="AdoMet_MTases"/>
    <property type="match status" value="1"/>
</dbReference>
<dbReference type="AlphaFoldDB" id="A0A8J3YII8"/>
<evidence type="ECO:0000313" key="6">
    <source>
        <dbReference type="Proteomes" id="UP000619260"/>
    </source>
</evidence>